<keyword evidence="3" id="KW-1185">Reference proteome</keyword>
<proteinExistence type="predicted"/>
<evidence type="ECO:0000313" key="2">
    <source>
        <dbReference type="EMBL" id="CAI9725912.1"/>
    </source>
</evidence>
<evidence type="ECO:0000313" key="3">
    <source>
        <dbReference type="Proteomes" id="UP001162480"/>
    </source>
</evidence>
<organism evidence="2 3">
    <name type="scientific">Octopus vulgaris</name>
    <name type="common">Common octopus</name>
    <dbReference type="NCBI Taxonomy" id="6645"/>
    <lineage>
        <taxon>Eukaryota</taxon>
        <taxon>Metazoa</taxon>
        <taxon>Spiralia</taxon>
        <taxon>Lophotrochozoa</taxon>
        <taxon>Mollusca</taxon>
        <taxon>Cephalopoda</taxon>
        <taxon>Coleoidea</taxon>
        <taxon>Octopodiformes</taxon>
        <taxon>Octopoda</taxon>
        <taxon>Incirrata</taxon>
        <taxon>Octopodidae</taxon>
        <taxon>Octopus</taxon>
    </lineage>
</organism>
<dbReference type="EMBL" id="OX597820">
    <property type="protein sequence ID" value="CAI9725912.1"/>
    <property type="molecule type" value="Genomic_DNA"/>
</dbReference>
<reference evidence="2" key="1">
    <citation type="submission" date="2023-08" db="EMBL/GenBank/DDBJ databases">
        <authorList>
            <person name="Alioto T."/>
            <person name="Alioto T."/>
            <person name="Gomez Garrido J."/>
        </authorList>
    </citation>
    <scope>NUCLEOTIDE SEQUENCE</scope>
</reference>
<name>A0AA36B3E4_OCTVU</name>
<sequence>MQKLRWFVMLVSLTYADIVTVVIVDHQHGHKLTLATISYEANICQVFRKLLLVQQQNCAPRHTDEVLARIYLSFWFAAADIGSIQHCRYCGSRV</sequence>
<evidence type="ECO:0000256" key="1">
    <source>
        <dbReference type="SAM" id="SignalP"/>
    </source>
</evidence>
<feature type="chain" id="PRO_5041200528" description="Secreted protein" evidence="1">
    <location>
        <begin position="17"/>
        <end position="94"/>
    </location>
</feature>
<accession>A0AA36B3E4</accession>
<dbReference type="AlphaFoldDB" id="A0AA36B3E4"/>
<gene>
    <name evidence="2" type="ORF">OCTVUL_1B025226</name>
</gene>
<feature type="signal peptide" evidence="1">
    <location>
        <begin position="1"/>
        <end position="16"/>
    </location>
</feature>
<evidence type="ECO:0008006" key="4">
    <source>
        <dbReference type="Google" id="ProtNLM"/>
    </source>
</evidence>
<keyword evidence="1" id="KW-0732">Signal</keyword>
<dbReference type="Proteomes" id="UP001162480">
    <property type="component" value="Chromosome 7"/>
</dbReference>
<protein>
    <recommendedName>
        <fullName evidence="4">Secreted protein</fullName>
    </recommendedName>
</protein>